<evidence type="ECO:0000313" key="4">
    <source>
        <dbReference type="EMBL" id="SAL79584.1"/>
    </source>
</evidence>
<dbReference type="RefSeq" id="WP_087633763.1">
    <property type="nucleotide sequence ID" value="NZ_FCNZ02000053.1"/>
</dbReference>
<dbReference type="GO" id="GO:0004803">
    <property type="term" value="F:transposase activity"/>
    <property type="evidence" value="ECO:0007669"/>
    <property type="project" value="InterPro"/>
</dbReference>
<dbReference type="NCBIfam" id="NF033542">
    <property type="entry name" value="transpos_IS110"/>
    <property type="match status" value="1"/>
</dbReference>
<dbReference type="PANTHER" id="PTHR33055">
    <property type="entry name" value="TRANSPOSASE FOR INSERTION SEQUENCE ELEMENT IS1111A"/>
    <property type="match status" value="1"/>
</dbReference>
<feature type="domain" description="Transposase IS116/IS110/IS902 C-terminal" evidence="3">
    <location>
        <begin position="211"/>
        <end position="287"/>
    </location>
</feature>
<dbReference type="Proteomes" id="UP000054717">
    <property type="component" value="Unassembled WGS sequence"/>
</dbReference>
<sequence>MKYTTVGVDIAKNVFQLHWVDAGTGEIVNKQLKRAVFLEHFANREPCLIGMEACGGAQHWARRLMEMGHQVKLMPAKFVKAFNIGNKNDPADARAIWMATQMPSKPVAVKTEAQQAVLALHRLRQQKIKFRTMQMNSLRGLLTEYGEVMAKSRAALDKAIPGVLARLSERLPAMLIDSLRELWNDLDRLDKQVADIERRLQTWKKEDKACKAIAAIPGVGLLTATATVATMGDAKAFRSGREFAAWLGLVPKQIGTGGKIQLLGISRRGDTYVRTLLIHGARSVLFHGNHTGSWAEQLQKRRPSNVVTVALANKMARTIWAVLAHGTPYNQGHVSARPA</sequence>
<keyword evidence="1" id="KW-0175">Coiled coil</keyword>
<dbReference type="GO" id="GO:0006313">
    <property type="term" value="P:DNA transposition"/>
    <property type="evidence" value="ECO:0007669"/>
    <property type="project" value="InterPro"/>
</dbReference>
<dbReference type="InterPro" id="IPR003346">
    <property type="entry name" value="Transposase_20"/>
</dbReference>
<proteinExistence type="predicted"/>
<dbReference type="EMBL" id="FCNZ02000053">
    <property type="protein sequence ID" value="SAL79584.1"/>
    <property type="molecule type" value="Genomic_DNA"/>
</dbReference>
<dbReference type="PANTHER" id="PTHR33055:SF3">
    <property type="entry name" value="PUTATIVE TRANSPOSASE FOR IS117-RELATED"/>
    <property type="match status" value="1"/>
</dbReference>
<dbReference type="GO" id="GO:0003677">
    <property type="term" value="F:DNA binding"/>
    <property type="evidence" value="ECO:0007669"/>
    <property type="project" value="InterPro"/>
</dbReference>
<keyword evidence="5" id="KW-1185">Reference proteome</keyword>
<evidence type="ECO:0000259" key="3">
    <source>
        <dbReference type="Pfam" id="PF02371"/>
    </source>
</evidence>
<gene>
    <name evidence="4" type="ORF">AWB66_06077</name>
</gene>
<name>A0A158KET8_9BURK</name>
<evidence type="ECO:0000259" key="2">
    <source>
        <dbReference type="Pfam" id="PF01548"/>
    </source>
</evidence>
<comment type="caution">
    <text evidence="4">The sequence shown here is derived from an EMBL/GenBank/DDBJ whole genome shotgun (WGS) entry which is preliminary data.</text>
</comment>
<evidence type="ECO:0000256" key="1">
    <source>
        <dbReference type="SAM" id="Coils"/>
    </source>
</evidence>
<dbReference type="Pfam" id="PF02371">
    <property type="entry name" value="Transposase_20"/>
    <property type="match status" value="1"/>
</dbReference>
<feature type="coiled-coil region" evidence="1">
    <location>
        <begin position="179"/>
        <end position="206"/>
    </location>
</feature>
<accession>A0A158KET8</accession>
<protein>
    <submittedName>
        <fullName evidence="4">Transposase</fullName>
    </submittedName>
</protein>
<dbReference type="InterPro" id="IPR047650">
    <property type="entry name" value="Transpos_IS110"/>
</dbReference>
<organism evidence="4 5">
    <name type="scientific">Caballeronia telluris</name>
    <dbReference type="NCBI Taxonomy" id="326475"/>
    <lineage>
        <taxon>Bacteria</taxon>
        <taxon>Pseudomonadati</taxon>
        <taxon>Pseudomonadota</taxon>
        <taxon>Betaproteobacteria</taxon>
        <taxon>Burkholderiales</taxon>
        <taxon>Burkholderiaceae</taxon>
        <taxon>Caballeronia</taxon>
    </lineage>
</organism>
<dbReference type="Pfam" id="PF01548">
    <property type="entry name" value="DEDD_Tnp_IS110"/>
    <property type="match status" value="1"/>
</dbReference>
<feature type="domain" description="Transposase IS110-like N-terminal" evidence="2">
    <location>
        <begin position="6"/>
        <end position="145"/>
    </location>
</feature>
<dbReference type="InterPro" id="IPR002525">
    <property type="entry name" value="Transp_IS110-like_N"/>
</dbReference>
<evidence type="ECO:0000313" key="5">
    <source>
        <dbReference type="Proteomes" id="UP000054717"/>
    </source>
</evidence>
<reference evidence="4" key="1">
    <citation type="submission" date="2016-01" db="EMBL/GenBank/DDBJ databases">
        <authorList>
            <person name="Peeters Charlotte."/>
        </authorList>
    </citation>
    <scope>NUCLEOTIDE SEQUENCE</scope>
    <source>
        <strain evidence="4">LMG 22936</strain>
    </source>
</reference>
<dbReference type="AlphaFoldDB" id="A0A158KET8"/>